<organism evidence="2 3">
    <name type="scientific">Winogradskyella damuponensis</name>
    <dbReference type="NCBI Taxonomy" id="943939"/>
    <lineage>
        <taxon>Bacteria</taxon>
        <taxon>Pseudomonadati</taxon>
        <taxon>Bacteroidota</taxon>
        <taxon>Flavobacteriia</taxon>
        <taxon>Flavobacteriales</taxon>
        <taxon>Flavobacteriaceae</taxon>
        <taxon>Winogradskyella</taxon>
    </lineage>
</organism>
<dbReference type="EMBL" id="BAABCB010000007">
    <property type="protein sequence ID" value="GAA4241980.1"/>
    <property type="molecule type" value="Genomic_DNA"/>
</dbReference>
<protein>
    <recommendedName>
        <fullName evidence="4">Oxygen tolerance</fullName>
    </recommendedName>
</protein>
<evidence type="ECO:0008006" key="4">
    <source>
        <dbReference type="Google" id="ProtNLM"/>
    </source>
</evidence>
<name>A0ABP8CRD0_9FLAO</name>
<evidence type="ECO:0000313" key="3">
    <source>
        <dbReference type="Proteomes" id="UP001501682"/>
    </source>
</evidence>
<keyword evidence="3" id="KW-1185">Reference proteome</keyword>
<evidence type="ECO:0000256" key="1">
    <source>
        <dbReference type="SAM" id="Phobius"/>
    </source>
</evidence>
<comment type="caution">
    <text evidence="2">The sequence shown here is derived from an EMBL/GenBank/DDBJ whole genome shotgun (WGS) entry which is preliminary data.</text>
</comment>
<feature type="transmembrane region" description="Helical" evidence="1">
    <location>
        <begin position="358"/>
        <end position="378"/>
    </location>
</feature>
<feature type="transmembrane region" description="Helical" evidence="1">
    <location>
        <begin position="177"/>
        <end position="198"/>
    </location>
</feature>
<keyword evidence="1" id="KW-0472">Membrane</keyword>
<accession>A0ABP8CRD0</accession>
<keyword evidence="1" id="KW-0812">Transmembrane</keyword>
<dbReference type="Proteomes" id="UP001501682">
    <property type="component" value="Unassembled WGS sequence"/>
</dbReference>
<evidence type="ECO:0000313" key="2">
    <source>
        <dbReference type="EMBL" id="GAA4241980.1"/>
    </source>
</evidence>
<sequence length="580" mass="66409">MSVRLKKLEVILNMKNRNKIIVDLGNKTTSFMFQALCFMLFFLCSFFSSAQVTSEIDTTKIRIGEQINYKIKVEADSLALVVFPEGQTFMPLENVEALKIDTIKRDAKFLLSRIYKLTQFDSGVYTIPRQKIIIDEKPFFTDSLKIDVNTIEVDTTKQKLYDIKPIIEVEESGSNRWQLILGILVAIALIAFLLYWFIWRKKPLTEAEEIALLPPYDRAKLALSKLDESQYLMRSEVKEYYSELTFIIRKYLDEKVYDRALESTTAELINRLNLLKDGNQIPLSKETILHIESILKRADLVKFAKSAPDTALAEMDKITIDKAIDHVKESLPEPSEEEKLLDQKYKEAQERKKKRRKIWITVGISVFLIIATFIGFGIKYGFGYVKDTIIGHESKELLEGNWVESAYGFPPVFIETPKVLKRVDSPIPDEAKDKLTMTTFVYGTMLDVFSVAVNTTTLKVPKQTPQTKDTENPTFDLLKVAEQSIKGFEAKGATNITVKQDQYVTPNGAEGLKTFGTMSINVLNTNNIVEAEYMLLCFSNENVLQQIIITWPKEDVYADEMAERIIDSIELKAEETEEEK</sequence>
<keyword evidence="1" id="KW-1133">Transmembrane helix</keyword>
<gene>
    <name evidence="2" type="ORF">GCM10022292_10510</name>
</gene>
<reference evidence="3" key="1">
    <citation type="journal article" date="2019" name="Int. J. Syst. Evol. Microbiol.">
        <title>The Global Catalogue of Microorganisms (GCM) 10K type strain sequencing project: providing services to taxonomists for standard genome sequencing and annotation.</title>
        <authorList>
            <consortium name="The Broad Institute Genomics Platform"/>
            <consortium name="The Broad Institute Genome Sequencing Center for Infectious Disease"/>
            <person name="Wu L."/>
            <person name="Ma J."/>
        </authorList>
    </citation>
    <scope>NUCLEOTIDE SEQUENCE [LARGE SCALE GENOMIC DNA]</scope>
    <source>
        <strain evidence="3">JCM 17633</strain>
    </source>
</reference>
<proteinExistence type="predicted"/>